<feature type="domain" description="Cupin type-2" evidence="2">
    <location>
        <begin position="35"/>
        <end position="104"/>
    </location>
</feature>
<dbReference type="InterPro" id="IPR014710">
    <property type="entry name" value="RmlC-like_jellyroll"/>
</dbReference>
<protein>
    <submittedName>
        <fullName evidence="3">Cupin domain containing protein</fullName>
    </submittedName>
</protein>
<dbReference type="OrthoDB" id="190812at2157"/>
<dbReference type="PANTHER" id="PTHR35848">
    <property type="entry name" value="OXALATE-BINDING PROTEIN"/>
    <property type="match status" value="1"/>
</dbReference>
<dbReference type="EMBL" id="CP025066">
    <property type="protein sequence ID" value="AUX09568.1"/>
    <property type="molecule type" value="Genomic_DNA"/>
</dbReference>
<dbReference type="SUPFAM" id="SSF51182">
    <property type="entry name" value="RmlC-like cupins"/>
    <property type="match status" value="1"/>
</dbReference>
<evidence type="ECO:0000313" key="4">
    <source>
        <dbReference type="Proteomes" id="UP000263012"/>
    </source>
</evidence>
<evidence type="ECO:0000313" key="3">
    <source>
        <dbReference type="EMBL" id="AUX09568.1"/>
    </source>
</evidence>
<dbReference type="AlphaFoldDB" id="A0A343TKE6"/>
<dbReference type="PANTHER" id="PTHR35848:SF9">
    <property type="entry name" value="SLL1358 PROTEIN"/>
    <property type="match status" value="1"/>
</dbReference>
<dbReference type="InterPro" id="IPR013096">
    <property type="entry name" value="Cupin_2"/>
</dbReference>
<organism evidence="3 4">
    <name type="scientific">Halalkaliarchaeum desulfuricum</name>
    <dbReference type="NCBI Taxonomy" id="2055893"/>
    <lineage>
        <taxon>Archaea</taxon>
        <taxon>Methanobacteriati</taxon>
        <taxon>Methanobacteriota</taxon>
        <taxon>Stenosarchaea group</taxon>
        <taxon>Halobacteria</taxon>
        <taxon>Halobacteriales</taxon>
        <taxon>Haloferacaceae</taxon>
        <taxon>Halalkaliarchaeum</taxon>
    </lineage>
</organism>
<dbReference type="KEGG" id="hdf:AArcSl_1943"/>
<proteinExistence type="predicted"/>
<dbReference type="Gene3D" id="2.60.120.10">
    <property type="entry name" value="Jelly Rolls"/>
    <property type="match status" value="1"/>
</dbReference>
<dbReference type="InterPro" id="IPR011051">
    <property type="entry name" value="RmlC_Cupin_sf"/>
</dbReference>
<gene>
    <name evidence="3" type="ORF">AArcSl_1943</name>
</gene>
<dbReference type="Proteomes" id="UP000263012">
    <property type="component" value="Chromosome"/>
</dbReference>
<evidence type="ECO:0000259" key="2">
    <source>
        <dbReference type="Pfam" id="PF07883"/>
    </source>
</evidence>
<keyword evidence="1" id="KW-0479">Metal-binding</keyword>
<dbReference type="GO" id="GO:0046872">
    <property type="term" value="F:metal ion binding"/>
    <property type="evidence" value="ECO:0007669"/>
    <property type="project" value="UniProtKB-KW"/>
</dbReference>
<accession>A0A343TKE6</accession>
<keyword evidence="4" id="KW-1185">Reference proteome</keyword>
<dbReference type="RefSeq" id="WP_119818347.1">
    <property type="nucleotide sequence ID" value="NZ_CP025066.1"/>
</dbReference>
<reference evidence="4" key="1">
    <citation type="submission" date="2017-11" db="EMBL/GenBank/DDBJ databases">
        <title>Phenotypic and genomic properties of facultatively anaerobic sulfur-reducing natronoarchaea from hypersaline soda lakes.</title>
        <authorList>
            <person name="Sorokin D.Y."/>
            <person name="Kublanov I.V."/>
            <person name="Roman P."/>
            <person name="Sinninghe Damste J.S."/>
            <person name="Golyshin P.N."/>
            <person name="Rojo D."/>
            <person name="Ciordia S."/>
            <person name="Mena M.D.C."/>
            <person name="Ferrer M."/>
            <person name="Messina E."/>
            <person name="Smedile F."/>
            <person name="La Spada G."/>
            <person name="La Cono V."/>
            <person name="Yakimov M.M."/>
        </authorList>
    </citation>
    <scope>NUCLEOTIDE SEQUENCE [LARGE SCALE GENOMIC DNA]</scope>
    <source>
        <strain evidence="4">AArc-Sl</strain>
    </source>
</reference>
<sequence length="164" mass="18594">MKKVRIDEVENSVQPAAVMRHLTEPLGATDLAINYYELEPGDSFAFAYHDHEVQEELFYIMEGTATFDTADGPIEVAAGEIIRFGREEFQRGWNRGDERVRALALGAPLEYGRQHKLRYCPDCEEETENRLERVADETAVVGYCKNCDAETGRWTRGSMEGTVP</sequence>
<evidence type="ECO:0000256" key="1">
    <source>
        <dbReference type="ARBA" id="ARBA00022723"/>
    </source>
</evidence>
<name>A0A343TKE6_9EURY</name>
<dbReference type="Pfam" id="PF07883">
    <property type="entry name" value="Cupin_2"/>
    <property type="match status" value="1"/>
</dbReference>
<dbReference type="InterPro" id="IPR051610">
    <property type="entry name" value="GPI/OXD"/>
</dbReference>
<dbReference type="GeneID" id="37878297"/>